<protein>
    <submittedName>
        <fullName evidence="7">ABC transporter permease</fullName>
    </submittedName>
</protein>
<evidence type="ECO:0000256" key="5">
    <source>
        <dbReference type="ARBA" id="ARBA00023136"/>
    </source>
</evidence>
<dbReference type="EMBL" id="JABFDB010000041">
    <property type="protein sequence ID" value="NYZ24566.1"/>
    <property type="molecule type" value="Genomic_DNA"/>
</dbReference>
<evidence type="ECO:0000256" key="6">
    <source>
        <dbReference type="SAM" id="Phobius"/>
    </source>
</evidence>
<keyword evidence="5 6" id="KW-0472">Membrane</keyword>
<evidence type="ECO:0000313" key="8">
    <source>
        <dbReference type="Proteomes" id="UP000584642"/>
    </source>
</evidence>
<gene>
    <name evidence="7" type="ORF">HND93_33090</name>
</gene>
<dbReference type="Pfam" id="PF02653">
    <property type="entry name" value="BPD_transp_2"/>
    <property type="match status" value="1"/>
</dbReference>
<feature type="transmembrane region" description="Helical" evidence="6">
    <location>
        <begin position="6"/>
        <end position="25"/>
    </location>
</feature>
<dbReference type="CDD" id="cd06580">
    <property type="entry name" value="TM_PBP1_transp_TpRbsC_like"/>
    <property type="match status" value="1"/>
</dbReference>
<accession>A0ABX2TJN8</accession>
<evidence type="ECO:0000256" key="1">
    <source>
        <dbReference type="ARBA" id="ARBA00004651"/>
    </source>
</evidence>
<keyword evidence="3 6" id="KW-0812">Transmembrane</keyword>
<sequence>MNVDLVVVGSVIAAMLTAATPLLFAALGEVVTERSGVLNLGVEGMMLVGAVCGFAATVGSGSVVVGVIAAAAAGAGMALLFGVLTLSLLTNQVATGLALTLFGVGLSALIGQGFVGIPLPKPPAFAIPLLSDIPVIGPGVFEHDALVYLGLLAVPALAWFLTRSRAGLVLRAVGENHAAAHALGYKVIRIRYMAVLFGGAMSGVGGGYMSLAYTPMWAEGITAGRGWIALALVVFATWRPERVLVGAWLFGGVTIAQLHVQGLGFAVPSQLLSMLPYIATIVVLVAISRDVARIRLNAPACLGKIFHPGG</sequence>
<reference evidence="7 8" key="1">
    <citation type="submission" date="2020-05" db="EMBL/GenBank/DDBJ databases">
        <title>Azospirillum oleiclasticum sp. nov, a nitrogen-fixing and heavy crude oil-emulsifying bacterium isolated from the crude oil of Yumen Oilfield.</title>
        <authorList>
            <person name="Wu D."/>
            <person name="Cai M."/>
            <person name="Zhang X."/>
        </authorList>
    </citation>
    <scope>NUCLEOTIDE SEQUENCE [LARGE SCALE GENOMIC DNA]</scope>
    <source>
        <strain evidence="7 8">ROY-1-1-2</strain>
    </source>
</reference>
<keyword evidence="4 6" id="KW-1133">Transmembrane helix</keyword>
<evidence type="ECO:0000256" key="4">
    <source>
        <dbReference type="ARBA" id="ARBA00022989"/>
    </source>
</evidence>
<feature type="transmembrane region" description="Helical" evidence="6">
    <location>
        <begin position="192"/>
        <end position="211"/>
    </location>
</feature>
<organism evidence="7 8">
    <name type="scientific">Azospirillum oleiclasticum</name>
    <dbReference type="NCBI Taxonomy" id="2735135"/>
    <lineage>
        <taxon>Bacteria</taxon>
        <taxon>Pseudomonadati</taxon>
        <taxon>Pseudomonadota</taxon>
        <taxon>Alphaproteobacteria</taxon>
        <taxon>Rhodospirillales</taxon>
        <taxon>Azospirillaceae</taxon>
        <taxon>Azospirillum</taxon>
    </lineage>
</organism>
<feature type="transmembrane region" description="Helical" evidence="6">
    <location>
        <begin position="37"/>
        <end position="57"/>
    </location>
</feature>
<evidence type="ECO:0000256" key="2">
    <source>
        <dbReference type="ARBA" id="ARBA00022475"/>
    </source>
</evidence>
<proteinExistence type="predicted"/>
<evidence type="ECO:0000256" key="3">
    <source>
        <dbReference type="ARBA" id="ARBA00022692"/>
    </source>
</evidence>
<feature type="transmembrane region" description="Helical" evidence="6">
    <location>
        <begin position="266"/>
        <end position="287"/>
    </location>
</feature>
<dbReference type="RefSeq" id="WP_180286341.1">
    <property type="nucleotide sequence ID" value="NZ_JABFDB010000041.1"/>
</dbReference>
<feature type="transmembrane region" description="Helical" evidence="6">
    <location>
        <begin position="96"/>
        <end position="115"/>
    </location>
</feature>
<dbReference type="InterPro" id="IPR001851">
    <property type="entry name" value="ABC_transp_permease"/>
</dbReference>
<dbReference type="PANTHER" id="PTHR43370:SF2">
    <property type="entry name" value="ABC TRANSPORTER PERMEASE PROTEIN"/>
    <property type="match status" value="1"/>
</dbReference>
<comment type="subcellular location">
    <subcellularLocation>
        <location evidence="1">Cell membrane</location>
        <topology evidence="1">Multi-pass membrane protein</topology>
    </subcellularLocation>
</comment>
<feature type="transmembrane region" description="Helical" evidence="6">
    <location>
        <begin position="63"/>
        <end position="89"/>
    </location>
</feature>
<feature type="transmembrane region" description="Helical" evidence="6">
    <location>
        <begin position="243"/>
        <end position="260"/>
    </location>
</feature>
<dbReference type="Proteomes" id="UP000584642">
    <property type="component" value="Unassembled WGS sequence"/>
</dbReference>
<evidence type="ECO:0000313" key="7">
    <source>
        <dbReference type="EMBL" id="NYZ24566.1"/>
    </source>
</evidence>
<keyword evidence="8" id="KW-1185">Reference proteome</keyword>
<name>A0ABX2TJN8_9PROT</name>
<feature type="transmembrane region" description="Helical" evidence="6">
    <location>
        <begin position="217"/>
        <end position="236"/>
    </location>
</feature>
<keyword evidence="2" id="KW-1003">Cell membrane</keyword>
<dbReference type="PANTHER" id="PTHR43370">
    <property type="entry name" value="SUGAR ABC TRANSPORTER INTEGRAL MEMBRANE PROTEIN-RELATED"/>
    <property type="match status" value="1"/>
</dbReference>
<comment type="caution">
    <text evidence="7">The sequence shown here is derived from an EMBL/GenBank/DDBJ whole genome shotgun (WGS) entry which is preliminary data.</text>
</comment>
<feature type="transmembrane region" description="Helical" evidence="6">
    <location>
        <begin position="145"/>
        <end position="162"/>
    </location>
</feature>